<gene>
    <name evidence="11" type="ORF">ETQ85_02075</name>
</gene>
<evidence type="ECO:0000313" key="12">
    <source>
        <dbReference type="Proteomes" id="UP000389128"/>
    </source>
</evidence>
<feature type="binding site" description="axial binding residue" evidence="9">
    <location>
        <position position="50"/>
    </location>
    <ligand>
        <name>heme c</name>
        <dbReference type="ChEBI" id="CHEBI:61717"/>
        <label>1</label>
    </ligand>
    <ligandPart>
        <name>Fe</name>
        <dbReference type="ChEBI" id="CHEBI:18248"/>
    </ligandPart>
</feature>
<feature type="domain" description="Cytochrome c" evidence="10">
    <location>
        <begin position="122"/>
        <end position="202"/>
    </location>
</feature>
<feature type="binding site" description="axial binding residue" evidence="9">
    <location>
        <position position="89"/>
    </location>
    <ligand>
        <name>heme c</name>
        <dbReference type="ChEBI" id="CHEBI:61717"/>
        <label>1</label>
    </ligand>
    <ligandPart>
        <name>Fe</name>
        <dbReference type="ChEBI" id="CHEBI:18248"/>
    </ligandPart>
</feature>
<dbReference type="SUPFAM" id="SSF46626">
    <property type="entry name" value="Cytochrome c"/>
    <property type="match status" value="2"/>
</dbReference>
<dbReference type="PANTHER" id="PTHR33751:SF9">
    <property type="entry name" value="CYTOCHROME C4"/>
    <property type="match status" value="1"/>
</dbReference>
<dbReference type="GO" id="GO:0009055">
    <property type="term" value="F:electron transfer activity"/>
    <property type="evidence" value="ECO:0007669"/>
    <property type="project" value="InterPro"/>
</dbReference>
<dbReference type="PROSITE" id="PS51007">
    <property type="entry name" value="CYTC"/>
    <property type="match status" value="2"/>
</dbReference>
<keyword evidence="7 9" id="KW-0408">Iron</keyword>
<keyword evidence="2" id="KW-0813">Transport</keyword>
<dbReference type="Proteomes" id="UP000389128">
    <property type="component" value="Unassembled WGS sequence"/>
</dbReference>
<evidence type="ECO:0000256" key="6">
    <source>
        <dbReference type="ARBA" id="ARBA00022982"/>
    </source>
</evidence>
<evidence type="ECO:0000256" key="2">
    <source>
        <dbReference type="ARBA" id="ARBA00022448"/>
    </source>
</evidence>
<dbReference type="Gene3D" id="1.10.760.10">
    <property type="entry name" value="Cytochrome c-like domain"/>
    <property type="match status" value="2"/>
</dbReference>
<keyword evidence="6" id="KW-0249">Electron transport</keyword>
<dbReference type="PIRSF" id="PIRSF000005">
    <property type="entry name" value="Cytochrome_c4"/>
    <property type="match status" value="1"/>
</dbReference>
<keyword evidence="3 8" id="KW-0349">Heme</keyword>
<proteinExistence type="predicted"/>
<dbReference type="GO" id="GO:0042597">
    <property type="term" value="C:periplasmic space"/>
    <property type="evidence" value="ECO:0007669"/>
    <property type="project" value="UniProtKB-SubCell"/>
</dbReference>
<comment type="subcellular location">
    <subcellularLocation>
        <location evidence="1">Periplasm</location>
    </subcellularLocation>
</comment>
<evidence type="ECO:0000256" key="8">
    <source>
        <dbReference type="PIRSR" id="PIRSR000005-1"/>
    </source>
</evidence>
<feature type="domain" description="Cytochrome c" evidence="10">
    <location>
        <begin position="34"/>
        <end position="112"/>
    </location>
</feature>
<evidence type="ECO:0000256" key="4">
    <source>
        <dbReference type="ARBA" id="ARBA00022723"/>
    </source>
</evidence>
<dbReference type="OrthoDB" id="5295860at2"/>
<sequence length="202" mass="21626">MLAVLVGPALAETAPTSREHLERLARAKPADQKAAQDAGKKAAFFCANCHGESGLSKYVEVPNLAGQHPLYILSQIDAFLAGKRKDAFMQGLMKVLSAEDKATIAVFYAAQQVAPSVATPGAQAAAGRELFQKNCARCHGADAKGGESFPRLAGQQAEYLRRNIRRYLDMSGERTYPPMTAAVTGLGEKNIEAVVDYLSSLK</sequence>
<protein>
    <submittedName>
        <fullName evidence="11">C-type cytochrome</fullName>
    </submittedName>
</protein>
<comment type="PTM">
    <text evidence="8">Binds 2 heme c groups covalently per subunit.</text>
</comment>
<feature type="binding site" description="axial binding residue" evidence="9">
    <location>
        <position position="139"/>
    </location>
    <ligand>
        <name>heme c</name>
        <dbReference type="ChEBI" id="CHEBI:61717"/>
        <label>2</label>
    </ligand>
    <ligandPart>
        <name>Fe</name>
        <dbReference type="ChEBI" id="CHEBI:18248"/>
    </ligandPart>
</feature>
<evidence type="ECO:0000256" key="3">
    <source>
        <dbReference type="ARBA" id="ARBA00022617"/>
    </source>
</evidence>
<dbReference type="GO" id="GO:0020037">
    <property type="term" value="F:heme binding"/>
    <property type="evidence" value="ECO:0007669"/>
    <property type="project" value="InterPro"/>
</dbReference>
<dbReference type="InterPro" id="IPR009056">
    <property type="entry name" value="Cyt_c-like_dom"/>
</dbReference>
<organism evidence="11 12">
    <name type="scientific">Zoogloea oleivorans</name>
    <dbReference type="NCBI Taxonomy" id="1552750"/>
    <lineage>
        <taxon>Bacteria</taxon>
        <taxon>Pseudomonadati</taxon>
        <taxon>Pseudomonadota</taxon>
        <taxon>Betaproteobacteria</taxon>
        <taxon>Rhodocyclales</taxon>
        <taxon>Zoogloeaceae</taxon>
        <taxon>Zoogloea</taxon>
    </lineage>
</organism>
<keyword evidence="4 9" id="KW-0479">Metal-binding</keyword>
<feature type="binding site" description="covalent" evidence="8">
    <location>
        <position position="49"/>
    </location>
    <ligand>
        <name>heme c</name>
        <dbReference type="ChEBI" id="CHEBI:61717"/>
        <label>1</label>
    </ligand>
</feature>
<feature type="binding site" description="covalent" evidence="8">
    <location>
        <position position="135"/>
    </location>
    <ligand>
        <name>heme c</name>
        <dbReference type="ChEBI" id="CHEBI:61717"/>
        <label>2</label>
    </ligand>
</feature>
<evidence type="ECO:0000256" key="5">
    <source>
        <dbReference type="ARBA" id="ARBA00022764"/>
    </source>
</evidence>
<dbReference type="AlphaFoldDB" id="A0A6C2D7M6"/>
<evidence type="ECO:0000259" key="10">
    <source>
        <dbReference type="PROSITE" id="PS51007"/>
    </source>
</evidence>
<evidence type="ECO:0000313" key="11">
    <source>
        <dbReference type="EMBL" id="TYC61695.1"/>
    </source>
</evidence>
<feature type="binding site" description="covalent" evidence="8">
    <location>
        <position position="138"/>
    </location>
    <ligand>
        <name>heme c</name>
        <dbReference type="ChEBI" id="CHEBI:61717"/>
        <label>2</label>
    </ligand>
</feature>
<evidence type="ECO:0000256" key="7">
    <source>
        <dbReference type="ARBA" id="ARBA00023004"/>
    </source>
</evidence>
<dbReference type="Pfam" id="PF00034">
    <property type="entry name" value="Cytochrom_C"/>
    <property type="match status" value="2"/>
</dbReference>
<dbReference type="InterPro" id="IPR036909">
    <property type="entry name" value="Cyt_c-like_dom_sf"/>
</dbReference>
<reference evidence="11 12" key="1">
    <citation type="submission" date="2019-01" db="EMBL/GenBank/DDBJ databases">
        <title>Zoogloea oleivorans genome sequencing and assembly.</title>
        <authorList>
            <person name="Tancsics A."/>
            <person name="Farkas M."/>
            <person name="Kriszt B."/>
            <person name="Maroti G."/>
            <person name="Horvath B."/>
        </authorList>
    </citation>
    <scope>NUCLEOTIDE SEQUENCE [LARGE SCALE GENOMIC DNA]</scope>
    <source>
        <strain evidence="11 12">Buc</strain>
    </source>
</reference>
<dbReference type="InterPro" id="IPR050597">
    <property type="entry name" value="Cytochrome_c_Oxidase_Subunit"/>
</dbReference>
<comment type="caution">
    <text evidence="11">The sequence shown here is derived from an EMBL/GenBank/DDBJ whole genome shotgun (WGS) entry which is preliminary data.</text>
</comment>
<feature type="binding site" description="covalent" evidence="8">
    <location>
        <position position="46"/>
    </location>
    <ligand>
        <name>heme c</name>
        <dbReference type="ChEBI" id="CHEBI:61717"/>
        <label>1</label>
    </ligand>
</feature>
<evidence type="ECO:0000256" key="9">
    <source>
        <dbReference type="PIRSR" id="PIRSR000005-2"/>
    </source>
</evidence>
<dbReference type="GO" id="GO:0005506">
    <property type="term" value="F:iron ion binding"/>
    <property type="evidence" value="ECO:0007669"/>
    <property type="project" value="InterPro"/>
</dbReference>
<accession>A0A6C2D7M6</accession>
<dbReference type="InterPro" id="IPR024167">
    <property type="entry name" value="Cytochrome_c4-like"/>
</dbReference>
<dbReference type="PANTHER" id="PTHR33751">
    <property type="entry name" value="CBB3-TYPE CYTOCHROME C OXIDASE SUBUNIT FIXP"/>
    <property type="match status" value="1"/>
</dbReference>
<name>A0A6C2D7M6_9RHOO</name>
<feature type="binding site" description="axial binding residue" evidence="9">
    <location>
        <position position="179"/>
    </location>
    <ligand>
        <name>heme c</name>
        <dbReference type="ChEBI" id="CHEBI:61717"/>
        <label>2</label>
    </ligand>
    <ligandPart>
        <name>Fe</name>
        <dbReference type="ChEBI" id="CHEBI:18248"/>
    </ligandPart>
</feature>
<keyword evidence="12" id="KW-1185">Reference proteome</keyword>
<keyword evidence="5" id="KW-0574">Periplasm</keyword>
<dbReference type="EMBL" id="SDKK01000002">
    <property type="protein sequence ID" value="TYC61695.1"/>
    <property type="molecule type" value="Genomic_DNA"/>
</dbReference>
<evidence type="ECO:0000256" key="1">
    <source>
        <dbReference type="ARBA" id="ARBA00004418"/>
    </source>
</evidence>